<proteinExistence type="predicted"/>
<dbReference type="Proteomes" id="UP000181942">
    <property type="component" value="Unassembled WGS sequence"/>
</dbReference>
<sequence length="64" mass="6726">MTYGAMAAPDSNPRANTALAAGCELCYGWGSVITFQGRHELCQACQSPIAHECHDNSTPPSGTE</sequence>
<evidence type="ECO:0000313" key="2">
    <source>
        <dbReference type="EMBL" id="SFH02268.1"/>
    </source>
</evidence>
<dbReference type="OrthoDB" id="4262322at2"/>
<dbReference type="AlphaFoldDB" id="A0A1I2WLQ9"/>
<dbReference type="EMBL" id="FONR01000038">
    <property type="protein sequence ID" value="SFH01634.1"/>
    <property type="molecule type" value="Genomic_DNA"/>
</dbReference>
<gene>
    <name evidence="1" type="ORF">SAMN02787118_13815</name>
    <name evidence="2" type="ORF">SAMN02787118_13853</name>
</gene>
<reference evidence="2 3" key="1">
    <citation type="submission" date="2016-10" db="EMBL/GenBank/DDBJ databases">
        <authorList>
            <person name="de Groot N.N."/>
        </authorList>
    </citation>
    <scope>NUCLEOTIDE SEQUENCE [LARGE SCALE GENOMIC DNA]</scope>
    <source>
        <strain evidence="2 3">OK461</strain>
    </source>
</reference>
<name>A0A1I2WLQ9_9ACTN</name>
<evidence type="ECO:0000313" key="3">
    <source>
        <dbReference type="Proteomes" id="UP000181942"/>
    </source>
</evidence>
<dbReference type="RefSeq" id="WP_075033358.1">
    <property type="nucleotide sequence ID" value="NZ_FONR01000038.1"/>
</dbReference>
<dbReference type="EMBL" id="FONR01000038">
    <property type="protein sequence ID" value="SFH02268.1"/>
    <property type="molecule type" value="Genomic_DNA"/>
</dbReference>
<evidence type="ECO:0000313" key="1">
    <source>
        <dbReference type="EMBL" id="SFH01634.1"/>
    </source>
</evidence>
<accession>A0A1I2WLQ9</accession>
<organism evidence="2 3">
    <name type="scientific">Streptomyces mirabilis</name>
    <dbReference type="NCBI Taxonomy" id="68239"/>
    <lineage>
        <taxon>Bacteria</taxon>
        <taxon>Bacillati</taxon>
        <taxon>Actinomycetota</taxon>
        <taxon>Actinomycetes</taxon>
        <taxon>Kitasatosporales</taxon>
        <taxon>Streptomycetaceae</taxon>
        <taxon>Streptomyces</taxon>
    </lineage>
</organism>
<protein>
    <submittedName>
        <fullName evidence="2">Uncharacterized protein</fullName>
    </submittedName>
</protein>